<dbReference type="GO" id="GO:0016757">
    <property type="term" value="F:glycosyltransferase activity"/>
    <property type="evidence" value="ECO:0007669"/>
    <property type="project" value="UniProtKB-KW"/>
</dbReference>
<dbReference type="SUPFAM" id="SSF53448">
    <property type="entry name" value="Nucleotide-diphospho-sugar transferases"/>
    <property type="match status" value="1"/>
</dbReference>
<dbReference type="Proteomes" id="UP001236663">
    <property type="component" value="Unassembled WGS sequence"/>
</dbReference>
<dbReference type="InterPro" id="IPR001173">
    <property type="entry name" value="Glyco_trans_2-like"/>
</dbReference>
<dbReference type="PANTHER" id="PTHR43685:SF2">
    <property type="entry name" value="GLYCOSYLTRANSFERASE 2-LIKE DOMAIN-CONTAINING PROTEIN"/>
    <property type="match status" value="1"/>
</dbReference>
<gene>
    <name evidence="2" type="ORF">QWZ15_13565</name>
</gene>
<reference evidence="3" key="1">
    <citation type="journal article" date="2019" name="Int. J. Syst. Evol. Microbiol.">
        <title>The Global Catalogue of Microorganisms (GCM) 10K type strain sequencing project: providing services to taxonomists for standard genome sequencing and annotation.</title>
        <authorList>
            <consortium name="The Broad Institute Genomics Platform"/>
            <consortium name="The Broad Institute Genome Sequencing Center for Infectious Disease"/>
            <person name="Wu L."/>
            <person name="Ma J."/>
        </authorList>
    </citation>
    <scope>NUCLEOTIDE SEQUENCE [LARGE SCALE GENOMIC DNA]</scope>
    <source>
        <strain evidence="3">CECT 7706</strain>
    </source>
</reference>
<sequence>MKRIPYSPPFISPRPINEKRPLWSVMIPVYNCGIYIPQVIQSVLSQDMGEEKMQIEVIDDASTDVDVETLVKDIGKGRIKYYRQVENVGSLRNFETCINRSKGKLVHLLHGDDRILKGFYQKMENLFEQYPQAGAAFCNYVFINEKGEVCGRRPPEEKKEGILNNWLIRIAEKQRIQFSAMVVRRKVYEQLGSFYGASYGEDWEMWVRIAKNYPVAYTPEVLAEYRGHTGSLTWKKVNSGQIFPDLLQVIKNINKHIPEKGREKVTNRTNKHCAHLFVGYAIRICKEKHGFSNAQVLIQQALTFDKSPHLLLRIGKIYLRILMHKVSKNFWV</sequence>
<keyword evidence="3" id="KW-1185">Reference proteome</keyword>
<feature type="domain" description="Glycosyltransferase 2-like" evidence="1">
    <location>
        <begin position="24"/>
        <end position="159"/>
    </location>
</feature>
<dbReference type="EMBL" id="JAUFQS010000013">
    <property type="protein sequence ID" value="MDN3688862.1"/>
    <property type="molecule type" value="Genomic_DNA"/>
</dbReference>
<evidence type="ECO:0000259" key="1">
    <source>
        <dbReference type="Pfam" id="PF00535"/>
    </source>
</evidence>
<evidence type="ECO:0000313" key="2">
    <source>
        <dbReference type="EMBL" id="MDN3688862.1"/>
    </source>
</evidence>
<organism evidence="2 3">
    <name type="scientific">Cyclobacterium jeungdonense</name>
    <dbReference type="NCBI Taxonomy" id="708087"/>
    <lineage>
        <taxon>Bacteria</taxon>
        <taxon>Pseudomonadati</taxon>
        <taxon>Bacteroidota</taxon>
        <taxon>Cytophagia</taxon>
        <taxon>Cytophagales</taxon>
        <taxon>Cyclobacteriaceae</taxon>
        <taxon>Cyclobacterium</taxon>
    </lineage>
</organism>
<keyword evidence="2" id="KW-0328">Glycosyltransferase</keyword>
<dbReference type="Gene3D" id="3.90.550.10">
    <property type="entry name" value="Spore Coat Polysaccharide Biosynthesis Protein SpsA, Chain A"/>
    <property type="match status" value="1"/>
</dbReference>
<keyword evidence="2" id="KW-0808">Transferase</keyword>
<dbReference type="Pfam" id="PF00535">
    <property type="entry name" value="Glycos_transf_2"/>
    <property type="match status" value="1"/>
</dbReference>
<dbReference type="EC" id="2.4.-.-" evidence="2"/>
<comment type="caution">
    <text evidence="2">The sequence shown here is derived from an EMBL/GenBank/DDBJ whole genome shotgun (WGS) entry which is preliminary data.</text>
</comment>
<dbReference type="InterPro" id="IPR050834">
    <property type="entry name" value="Glycosyltransf_2"/>
</dbReference>
<dbReference type="PANTHER" id="PTHR43685">
    <property type="entry name" value="GLYCOSYLTRANSFERASE"/>
    <property type="match status" value="1"/>
</dbReference>
<accession>A0ABT8C918</accession>
<protein>
    <submittedName>
        <fullName evidence="2">Glycosyltransferase</fullName>
        <ecNumber evidence="2">2.4.-.-</ecNumber>
    </submittedName>
</protein>
<proteinExistence type="predicted"/>
<evidence type="ECO:0000313" key="3">
    <source>
        <dbReference type="Proteomes" id="UP001236663"/>
    </source>
</evidence>
<dbReference type="InterPro" id="IPR029044">
    <property type="entry name" value="Nucleotide-diphossugar_trans"/>
</dbReference>
<name>A0ABT8C918_9BACT</name>
<dbReference type="RefSeq" id="WP_163385547.1">
    <property type="nucleotide sequence ID" value="NZ_JAUFQS010000013.1"/>
</dbReference>